<dbReference type="SUPFAM" id="SSF54637">
    <property type="entry name" value="Thioesterase/thiol ester dehydrase-isomerase"/>
    <property type="match status" value="1"/>
</dbReference>
<reference evidence="2" key="1">
    <citation type="submission" date="2016-10" db="EMBL/GenBank/DDBJ databases">
        <authorList>
            <person name="Varghese N."/>
            <person name="Submissions S."/>
        </authorList>
    </citation>
    <scope>NUCLEOTIDE SEQUENCE [LARGE SCALE GENOMIC DNA]</scope>
    <source>
        <strain evidence="2">Nm44</strain>
    </source>
</reference>
<gene>
    <name evidence="1" type="ORF">SAMN05421863_11693</name>
</gene>
<organism evidence="1 2">
    <name type="scientific">Nitrosomonas communis</name>
    <dbReference type="NCBI Taxonomy" id="44574"/>
    <lineage>
        <taxon>Bacteria</taxon>
        <taxon>Pseudomonadati</taxon>
        <taxon>Pseudomonadota</taxon>
        <taxon>Betaproteobacteria</taxon>
        <taxon>Nitrosomonadales</taxon>
        <taxon>Nitrosomonadaceae</taxon>
        <taxon>Nitrosomonas</taxon>
    </lineage>
</organism>
<sequence length="78" mass="8845">MVVSSFVCKQLVFVCDTVNFYFNIIKIGRASITVDVSVYAQRTVQEGGEEICIIKMAEAVLVYVAIVENRRPRMLLQE</sequence>
<dbReference type="Proteomes" id="UP000183287">
    <property type="component" value="Unassembled WGS sequence"/>
</dbReference>
<name>A0A1I4XPX5_9PROT</name>
<dbReference type="Gene3D" id="3.10.129.10">
    <property type="entry name" value="Hotdog Thioesterase"/>
    <property type="match status" value="1"/>
</dbReference>
<keyword evidence="2" id="KW-1185">Reference proteome</keyword>
<proteinExistence type="predicted"/>
<accession>A0A1I4XPX5</accession>
<dbReference type="InterPro" id="IPR029069">
    <property type="entry name" value="HotDog_dom_sf"/>
</dbReference>
<evidence type="ECO:0000313" key="1">
    <source>
        <dbReference type="EMBL" id="SFN27686.1"/>
    </source>
</evidence>
<protein>
    <submittedName>
        <fullName evidence="1">Acyl-CoA thioesterase YciA</fullName>
    </submittedName>
</protein>
<dbReference type="EMBL" id="FOUB01000169">
    <property type="protein sequence ID" value="SFN27686.1"/>
    <property type="molecule type" value="Genomic_DNA"/>
</dbReference>
<dbReference type="AlphaFoldDB" id="A0A1I4XPX5"/>
<evidence type="ECO:0000313" key="2">
    <source>
        <dbReference type="Proteomes" id="UP000183287"/>
    </source>
</evidence>